<feature type="transmembrane region" description="Helical" evidence="1">
    <location>
        <begin position="427"/>
        <end position="460"/>
    </location>
</feature>
<dbReference type="PANTHER" id="PTHR34219">
    <property type="entry name" value="IRON-REGULATED INNER MEMBRANE PROTEIN-RELATED"/>
    <property type="match status" value="1"/>
</dbReference>
<protein>
    <submittedName>
        <fullName evidence="2">PepSY domain-containing protein</fullName>
    </submittedName>
</protein>
<dbReference type="RefSeq" id="WP_119804408.1">
    <property type="nucleotide sequence ID" value="NZ_QYYG01000002.1"/>
</dbReference>
<evidence type="ECO:0000256" key="1">
    <source>
        <dbReference type="SAM" id="Phobius"/>
    </source>
</evidence>
<feature type="transmembrane region" description="Helical" evidence="1">
    <location>
        <begin position="379"/>
        <end position="400"/>
    </location>
</feature>
<keyword evidence="1" id="KW-0812">Transmembrane</keyword>
<evidence type="ECO:0000313" key="3">
    <source>
        <dbReference type="Proteomes" id="UP000284338"/>
    </source>
</evidence>
<sequence>MSERTSALPAAAQNINQQVTTRSWFIPLMMRIHFYIGLFVGPFLLIAALSGIFYALTPQIESRLYAQQLFNDSSGPTLPLERQITAAQAVAPQQASLSAVRPSSGEGENTRVLFNVAGLKASERLAVFVDPVTAQTHGVMTVYGTSGILPLRTWLDQFHRSLLLGDLGRNYSELAASWLWIAALGGLILWGARKRKNKEARHRRKGLRWLHEKSGLLLLIGLLFFSATGLTWSQWAGENIGVMRQQLGWATPSLSMALGGQSAQPADEHAEHRGHMMHMPMAEPLQDPAMYDRALAVARGAGIDAARVEIKQPASAGQAWAVMEIDRSWPTQVDAVAIDPATMAIVDLVRFDQYPLAAKLTRWGIDLHMGILFGLANELVLVAFAAGLVAMVLMGYLMWWRGRPTRAVRKPLRSPFMLLRKTPKGPLLLIVSLTLLLGFCLPVMGVSLLAFLLCDLLWFLTVRRGEPHLSTK</sequence>
<dbReference type="Pfam" id="PF03929">
    <property type="entry name" value="PepSY_TM"/>
    <property type="match status" value="1"/>
</dbReference>
<feature type="transmembrane region" description="Helical" evidence="1">
    <location>
        <begin position="32"/>
        <end position="56"/>
    </location>
</feature>
<dbReference type="InterPro" id="IPR005625">
    <property type="entry name" value="PepSY-ass_TM"/>
</dbReference>
<accession>A0AA92X4B7</accession>
<evidence type="ECO:0000313" key="2">
    <source>
        <dbReference type="EMBL" id="RJF56225.1"/>
    </source>
</evidence>
<dbReference type="PANTHER" id="PTHR34219:SF1">
    <property type="entry name" value="PEPSY DOMAIN-CONTAINING PROTEIN"/>
    <property type="match status" value="1"/>
</dbReference>
<name>A0AA92X4B7_9GAMM</name>
<gene>
    <name evidence="2" type="ORF">D4100_11610</name>
</gene>
<comment type="caution">
    <text evidence="2">The sequence shown here is derived from an EMBL/GenBank/DDBJ whole genome shotgun (WGS) entry which is preliminary data.</text>
</comment>
<dbReference type="EMBL" id="QYYG01000002">
    <property type="protein sequence ID" value="RJF56225.1"/>
    <property type="molecule type" value="Genomic_DNA"/>
</dbReference>
<feature type="transmembrane region" description="Helical" evidence="1">
    <location>
        <begin position="214"/>
        <end position="235"/>
    </location>
</feature>
<feature type="transmembrane region" description="Helical" evidence="1">
    <location>
        <begin position="175"/>
        <end position="193"/>
    </location>
</feature>
<organism evidence="2 3">
    <name type="scientific">Serratia inhibens</name>
    <dbReference type="NCBI Taxonomy" id="2338073"/>
    <lineage>
        <taxon>Bacteria</taxon>
        <taxon>Pseudomonadati</taxon>
        <taxon>Pseudomonadota</taxon>
        <taxon>Gammaproteobacteria</taxon>
        <taxon>Enterobacterales</taxon>
        <taxon>Yersiniaceae</taxon>
        <taxon>Serratia</taxon>
    </lineage>
</organism>
<dbReference type="AlphaFoldDB" id="A0AA92X4B7"/>
<proteinExistence type="predicted"/>
<keyword evidence="3" id="KW-1185">Reference proteome</keyword>
<reference evidence="2 3" key="1">
    <citation type="submission" date="2018-09" db="EMBL/GenBank/DDBJ databases">
        <title>Draft genome of a novel serratia sp. strain with antifungal activity.</title>
        <authorList>
            <person name="Dichmann S.I."/>
            <person name="Park B.P."/>
            <person name="Pathiraja D."/>
            <person name="Choi I.-G."/>
            <person name="Stougaard P."/>
            <person name="Hennessy R.C."/>
        </authorList>
    </citation>
    <scope>NUCLEOTIDE SEQUENCE [LARGE SCALE GENOMIC DNA]</scope>
    <source>
        <strain evidence="2 3">S40</strain>
    </source>
</reference>
<keyword evidence="1" id="KW-0472">Membrane</keyword>
<keyword evidence="1" id="KW-1133">Transmembrane helix</keyword>
<dbReference type="Proteomes" id="UP000284338">
    <property type="component" value="Unassembled WGS sequence"/>
</dbReference>